<feature type="transmembrane region" description="Helical" evidence="2">
    <location>
        <begin position="30"/>
        <end position="58"/>
    </location>
</feature>
<keyword evidence="2" id="KW-0472">Membrane</keyword>
<sequence length="159" mass="15687">MTPSSPSPRPGTRLPPPAEPPEPMGAPAQFGVALGLIVLEVALTAAALLIWFLASFHLDAGTPAPEVSPAPYLLAVVAIGVGAGAVAVTWGGRRAWGVAVTQGLMAVLLTGAALTALALATHDSARPEPPPGSPTAPEAPGMAGCRSGGHSQECAHLGG</sequence>
<feature type="transmembrane region" description="Helical" evidence="2">
    <location>
        <begin position="70"/>
        <end position="90"/>
    </location>
</feature>
<organism evidence="4 5">
    <name type="scientific">Streptomyces odorifer</name>
    <dbReference type="NCBI Taxonomy" id="53450"/>
    <lineage>
        <taxon>Bacteria</taxon>
        <taxon>Bacillati</taxon>
        <taxon>Actinomycetota</taxon>
        <taxon>Actinomycetes</taxon>
        <taxon>Kitasatosporales</taxon>
        <taxon>Streptomycetaceae</taxon>
        <taxon>Streptomyces</taxon>
        <taxon>Streptomyces albidoflavus group</taxon>
    </lineage>
</organism>
<feature type="region of interest" description="Disordered" evidence="1">
    <location>
        <begin position="123"/>
        <end position="159"/>
    </location>
</feature>
<accession>A0A7Y6CAR4</accession>
<evidence type="ECO:0000256" key="1">
    <source>
        <dbReference type="SAM" id="MobiDB-lite"/>
    </source>
</evidence>
<keyword evidence="5" id="KW-1185">Reference proteome</keyword>
<comment type="caution">
    <text evidence="4">The sequence shown here is derived from an EMBL/GenBank/DDBJ whole genome shotgun (WGS) entry which is preliminary data.</text>
</comment>
<dbReference type="Proteomes" id="UP000540128">
    <property type="component" value="Unassembled WGS sequence"/>
</dbReference>
<dbReference type="AlphaFoldDB" id="A0A7Y6CAR4"/>
<evidence type="ECO:0000313" key="4">
    <source>
        <dbReference type="EMBL" id="NUV29512.1"/>
    </source>
</evidence>
<evidence type="ECO:0000313" key="5">
    <source>
        <dbReference type="Proteomes" id="UP000540128"/>
    </source>
</evidence>
<proteinExistence type="predicted"/>
<keyword evidence="2" id="KW-1133">Transmembrane helix</keyword>
<feature type="domain" description="DUF6234" evidence="3">
    <location>
        <begin position="29"/>
        <end position="154"/>
    </location>
</feature>
<feature type="transmembrane region" description="Helical" evidence="2">
    <location>
        <begin position="96"/>
        <end position="120"/>
    </location>
</feature>
<feature type="region of interest" description="Disordered" evidence="1">
    <location>
        <begin position="1"/>
        <end position="24"/>
    </location>
</feature>
<keyword evidence="2" id="KW-0812">Transmembrane</keyword>
<evidence type="ECO:0000256" key="2">
    <source>
        <dbReference type="SAM" id="Phobius"/>
    </source>
</evidence>
<dbReference type="Pfam" id="PF19747">
    <property type="entry name" value="DUF6234"/>
    <property type="match status" value="1"/>
</dbReference>
<gene>
    <name evidence="4" type="ORF">G6W59_14460</name>
</gene>
<protein>
    <recommendedName>
        <fullName evidence="3">DUF6234 domain-containing protein</fullName>
    </recommendedName>
</protein>
<dbReference type="InterPro" id="IPR046201">
    <property type="entry name" value="DUF6234"/>
</dbReference>
<name>A0A7Y6CAR4_9ACTN</name>
<evidence type="ECO:0000259" key="3">
    <source>
        <dbReference type="Pfam" id="PF19747"/>
    </source>
</evidence>
<reference evidence="4 5" key="1">
    <citation type="submission" date="2020-03" db="EMBL/GenBank/DDBJ databases">
        <title>Complete genome sequence of sixteen Streptomyces strains facilitates identification of candidate genes involved in plant growth-promotion in grain legumes and cereals.</title>
        <authorList>
            <person name="Gopalakrishnan S."/>
            <person name="Thakur V."/>
            <person name="Saxena R."/>
            <person name="Vadlamudi S."/>
            <person name="Purohit S."/>
            <person name="Kumar V."/>
            <person name="Rathore A."/>
            <person name="Chitikineni A."/>
            <person name="Varshney R.K."/>
        </authorList>
    </citation>
    <scope>NUCLEOTIDE SEQUENCE [LARGE SCALE GENOMIC DNA]</scope>
    <source>
        <strain evidence="4 5">KAI-180</strain>
    </source>
</reference>
<dbReference type="EMBL" id="JAANNT010000010">
    <property type="protein sequence ID" value="NUV29512.1"/>
    <property type="molecule type" value="Genomic_DNA"/>
</dbReference>